<dbReference type="SUPFAM" id="SSF53697">
    <property type="entry name" value="SIS domain"/>
    <property type="match status" value="1"/>
</dbReference>
<dbReference type="Pfam" id="PF01380">
    <property type="entry name" value="SIS"/>
    <property type="match status" value="1"/>
</dbReference>
<keyword evidence="6" id="KW-0677">Repeat</keyword>
<evidence type="ECO:0000259" key="9">
    <source>
        <dbReference type="PROSITE" id="PS51464"/>
    </source>
</evidence>
<feature type="domain" description="Glutamine amidotransferase type-2" evidence="8">
    <location>
        <begin position="2"/>
        <end position="217"/>
    </location>
</feature>
<dbReference type="AlphaFoldDB" id="A0A382IM63"/>
<evidence type="ECO:0000256" key="2">
    <source>
        <dbReference type="ARBA" id="ARBA00012916"/>
    </source>
</evidence>
<evidence type="ECO:0000256" key="4">
    <source>
        <dbReference type="ARBA" id="ARBA00022576"/>
    </source>
</evidence>
<evidence type="ECO:0000313" key="10">
    <source>
        <dbReference type="EMBL" id="SVC00696.1"/>
    </source>
</evidence>
<dbReference type="NCBIfam" id="TIGR01135">
    <property type="entry name" value="glmS"/>
    <property type="match status" value="1"/>
</dbReference>
<dbReference type="InterPro" id="IPR035466">
    <property type="entry name" value="GlmS/AgaS_SIS"/>
</dbReference>
<dbReference type="PANTHER" id="PTHR10937:SF0">
    <property type="entry name" value="GLUTAMINE--FRUCTOSE-6-PHOSPHATE TRANSAMINASE (ISOMERIZING)"/>
    <property type="match status" value="1"/>
</dbReference>
<feature type="non-terminal residue" evidence="10">
    <location>
        <position position="367"/>
    </location>
</feature>
<dbReference type="InterPro" id="IPR005855">
    <property type="entry name" value="GFAT"/>
</dbReference>
<dbReference type="GO" id="GO:0004360">
    <property type="term" value="F:glutamine-fructose-6-phosphate transaminase (isomerizing) activity"/>
    <property type="evidence" value="ECO:0007669"/>
    <property type="project" value="UniProtKB-EC"/>
</dbReference>
<dbReference type="PROSITE" id="PS51464">
    <property type="entry name" value="SIS"/>
    <property type="match status" value="1"/>
</dbReference>
<dbReference type="EC" id="2.6.1.16" evidence="2"/>
<dbReference type="InterPro" id="IPR047084">
    <property type="entry name" value="GFAT_N"/>
</dbReference>
<dbReference type="SUPFAM" id="SSF56235">
    <property type="entry name" value="N-terminal nucleophile aminohydrolases (Ntn hydrolases)"/>
    <property type="match status" value="1"/>
</dbReference>
<dbReference type="InterPro" id="IPR017932">
    <property type="entry name" value="GATase_2_dom"/>
</dbReference>
<dbReference type="CDD" id="cd05008">
    <property type="entry name" value="SIS_GlmS_GlmD_1"/>
    <property type="match status" value="1"/>
</dbReference>
<dbReference type="GO" id="GO:0005829">
    <property type="term" value="C:cytosol"/>
    <property type="evidence" value="ECO:0007669"/>
    <property type="project" value="TreeGrafter"/>
</dbReference>
<proteinExistence type="predicted"/>
<keyword evidence="7" id="KW-0315">Glutamine amidotransferase</keyword>
<keyword evidence="5" id="KW-0808">Transferase</keyword>
<dbReference type="InterPro" id="IPR029055">
    <property type="entry name" value="Ntn_hydrolases_N"/>
</dbReference>
<organism evidence="10">
    <name type="scientific">marine metagenome</name>
    <dbReference type="NCBI Taxonomy" id="408172"/>
    <lineage>
        <taxon>unclassified sequences</taxon>
        <taxon>metagenomes</taxon>
        <taxon>ecological metagenomes</taxon>
    </lineage>
</organism>
<dbReference type="CDD" id="cd00714">
    <property type="entry name" value="GFAT"/>
    <property type="match status" value="1"/>
</dbReference>
<accession>A0A382IM63</accession>
<dbReference type="Gene3D" id="3.40.50.10490">
    <property type="entry name" value="Glucose-6-phosphate isomerase like protein, domain 1"/>
    <property type="match status" value="1"/>
</dbReference>
<dbReference type="InterPro" id="IPR001347">
    <property type="entry name" value="SIS_dom"/>
</dbReference>
<dbReference type="Gene3D" id="3.60.20.10">
    <property type="entry name" value="Glutamine Phosphoribosylpyrophosphate, subunit 1, domain 1"/>
    <property type="match status" value="1"/>
</dbReference>
<dbReference type="InterPro" id="IPR046348">
    <property type="entry name" value="SIS_dom_sf"/>
</dbReference>
<dbReference type="PANTHER" id="PTHR10937">
    <property type="entry name" value="GLUCOSAMINE--FRUCTOSE-6-PHOSPHATE AMINOTRANSFERASE, ISOMERIZING"/>
    <property type="match status" value="1"/>
</dbReference>
<evidence type="ECO:0000256" key="6">
    <source>
        <dbReference type="ARBA" id="ARBA00022737"/>
    </source>
</evidence>
<protein>
    <recommendedName>
        <fullName evidence="3">Glutamine--fructose-6-phosphate aminotransferase [isomerizing]</fullName>
        <ecNumber evidence="2">2.6.1.16</ecNumber>
    </recommendedName>
</protein>
<evidence type="ECO:0000259" key="8">
    <source>
        <dbReference type="PROSITE" id="PS51278"/>
    </source>
</evidence>
<dbReference type="GO" id="GO:0006002">
    <property type="term" value="P:fructose 6-phosphate metabolic process"/>
    <property type="evidence" value="ECO:0007669"/>
    <property type="project" value="TreeGrafter"/>
</dbReference>
<dbReference type="GO" id="GO:0006487">
    <property type="term" value="P:protein N-linked glycosylation"/>
    <property type="evidence" value="ECO:0007669"/>
    <property type="project" value="TreeGrafter"/>
</dbReference>
<dbReference type="NCBIfam" id="NF001484">
    <property type="entry name" value="PRK00331.1"/>
    <property type="match status" value="1"/>
</dbReference>
<evidence type="ECO:0000256" key="7">
    <source>
        <dbReference type="ARBA" id="ARBA00022962"/>
    </source>
</evidence>
<evidence type="ECO:0000256" key="1">
    <source>
        <dbReference type="ARBA" id="ARBA00001031"/>
    </source>
</evidence>
<dbReference type="FunFam" id="3.60.20.10:FF:000006">
    <property type="entry name" value="Glutamine--fructose-6-phosphate aminotransferase [isomerizing]"/>
    <property type="match status" value="1"/>
</dbReference>
<evidence type="ECO:0000256" key="3">
    <source>
        <dbReference type="ARBA" id="ARBA00016090"/>
    </source>
</evidence>
<keyword evidence="4" id="KW-0032">Aminotransferase</keyword>
<dbReference type="Pfam" id="PF13522">
    <property type="entry name" value="GATase_6"/>
    <property type="match status" value="1"/>
</dbReference>
<name>A0A382IM63_9ZZZZ</name>
<sequence length="367" mass="39779">MCGIVGYIGTREAPEICLAGLRRLEYRGYDSAGIAVVNGDQLDQRKVVGKLDNMAEVLENNGISGTVGIGHTRWATHGKPSVGNSHPHFSADGRIAVVHNGILENYQELRASLQADGIEFKSQTDTETMAHLVAKHYDGDLRAAVCAAVKELHGAFAFGVICADSPDEMIAVRRFSPLVVGLGEGENYIASDMGAIRPETDKVYVIDDDEICRITRDGVEITDLDLNPIEREVYTIPWPADAAQKGGHKKFMHKEIHEQPDAIRACLAGRLSDADKPVTFENIGLSVEEIKKLKKVVFTACGTAFHAGCVGRFLMDKLARIPAEADLAAELQQRDPVVLDNTLCVIVSQSGETADTLEGLRAMKSKG</sequence>
<dbReference type="EMBL" id="UINC01068234">
    <property type="protein sequence ID" value="SVC00696.1"/>
    <property type="molecule type" value="Genomic_DNA"/>
</dbReference>
<dbReference type="PROSITE" id="PS51278">
    <property type="entry name" value="GATASE_TYPE_2"/>
    <property type="match status" value="1"/>
</dbReference>
<dbReference type="GO" id="GO:0097367">
    <property type="term" value="F:carbohydrate derivative binding"/>
    <property type="evidence" value="ECO:0007669"/>
    <property type="project" value="InterPro"/>
</dbReference>
<comment type="catalytic activity">
    <reaction evidence="1">
        <text>D-fructose 6-phosphate + L-glutamine = D-glucosamine 6-phosphate + L-glutamate</text>
        <dbReference type="Rhea" id="RHEA:13237"/>
        <dbReference type="ChEBI" id="CHEBI:29985"/>
        <dbReference type="ChEBI" id="CHEBI:58359"/>
        <dbReference type="ChEBI" id="CHEBI:58725"/>
        <dbReference type="ChEBI" id="CHEBI:61527"/>
        <dbReference type="EC" id="2.6.1.16"/>
    </reaction>
</comment>
<feature type="domain" description="SIS" evidence="9">
    <location>
        <begin position="286"/>
        <end position="367"/>
    </location>
</feature>
<reference evidence="10" key="1">
    <citation type="submission" date="2018-05" db="EMBL/GenBank/DDBJ databases">
        <authorList>
            <person name="Lanie J.A."/>
            <person name="Ng W.-L."/>
            <person name="Kazmierczak K.M."/>
            <person name="Andrzejewski T.M."/>
            <person name="Davidsen T.M."/>
            <person name="Wayne K.J."/>
            <person name="Tettelin H."/>
            <person name="Glass J.I."/>
            <person name="Rusch D."/>
            <person name="Podicherti R."/>
            <person name="Tsui H.-C.T."/>
            <person name="Winkler M.E."/>
        </authorList>
    </citation>
    <scope>NUCLEOTIDE SEQUENCE</scope>
</reference>
<gene>
    <name evidence="10" type="ORF">METZ01_LOCUS253550</name>
</gene>
<dbReference type="GO" id="GO:0006047">
    <property type="term" value="P:UDP-N-acetylglucosamine metabolic process"/>
    <property type="evidence" value="ECO:0007669"/>
    <property type="project" value="TreeGrafter"/>
</dbReference>
<evidence type="ECO:0000256" key="5">
    <source>
        <dbReference type="ARBA" id="ARBA00022679"/>
    </source>
</evidence>